<name>A0A4Y5TPA0_9CAUD</name>
<dbReference type="Proteomes" id="UP000319063">
    <property type="component" value="Segment"/>
</dbReference>
<keyword evidence="2" id="KW-1185">Reference proteome</keyword>
<gene>
    <name evidence="1" type="ORF">CPT_Moabite_168</name>
</gene>
<reference evidence="2" key="1">
    <citation type="submission" date="2019-05" db="EMBL/GenBank/DDBJ databases">
        <title>Complete Genome Sequence of Serratia marcescens Myophage Moabite.</title>
        <authorList>
            <person name="Price L."/>
            <person name="Rohren M."/>
            <person name="Newkirk H."/>
            <person name="Liu M."/>
            <person name="Ramsey J."/>
        </authorList>
    </citation>
    <scope>NUCLEOTIDE SEQUENCE [LARGE SCALE GENOMIC DNA]</scope>
</reference>
<evidence type="ECO:0000313" key="2">
    <source>
        <dbReference type="Proteomes" id="UP000319063"/>
    </source>
</evidence>
<proteinExistence type="predicted"/>
<protein>
    <submittedName>
        <fullName evidence="1">Uncharacterized protein</fullName>
    </submittedName>
</protein>
<dbReference type="EMBL" id="MK994515">
    <property type="protein sequence ID" value="QDB71198.1"/>
    <property type="molecule type" value="Genomic_DNA"/>
</dbReference>
<sequence>MFSFINEFMRKRKVKKALSLLSSPEGEIEFEPETIRVVFEAVSATLDESQNGLSIYGTLIQMHHEPEFLLEKLAVANDAILNAEEFEHFSRLSKFNKFELRTWLVDSEKNRLDYYAFIKAITTMVQVNVEYLDEVKDRVNKVRYRVYLDLLYTIHCDCLTLAELHLRKYG</sequence>
<organism evidence="1 2">
    <name type="scientific">Serratia phage Moabite</name>
    <dbReference type="NCBI Taxonomy" id="2587814"/>
    <lineage>
        <taxon>Viruses</taxon>
        <taxon>Duplodnaviria</taxon>
        <taxon>Heunggongvirae</taxon>
        <taxon>Uroviricota</taxon>
        <taxon>Caudoviricetes</taxon>
        <taxon>Chimalliviridae</taxon>
        <taxon>Moabitevirus</taxon>
        <taxon>Moabitevirus moabite</taxon>
    </lineage>
</organism>
<accession>A0A4Y5TPA0</accession>
<evidence type="ECO:0000313" key="1">
    <source>
        <dbReference type="EMBL" id="QDB71198.1"/>
    </source>
</evidence>